<dbReference type="PANTHER" id="PTHR36934:SF1">
    <property type="entry name" value="THIOESTERASE DOMAIN-CONTAINING PROTEIN"/>
    <property type="match status" value="1"/>
</dbReference>
<comment type="caution">
    <text evidence="2">The sequence shown here is derived from an EMBL/GenBank/DDBJ whole genome shotgun (WGS) entry which is preliminary data.</text>
</comment>
<evidence type="ECO:0000313" key="2">
    <source>
        <dbReference type="EMBL" id="MFC6837208.1"/>
    </source>
</evidence>
<sequence length="144" mass="15365">MDDLSSLTGVTGRREFAVEPRHATSVFGEQADPPALPAALASPDEVVEVLGTPFLLSFCEFVGRESLRGHLPEGTGTVGERADVRHRRAATVGTTVVVETDVVDVDGTRVELTATVSRATDEGTVGTATLVFRVVDRERFRASL</sequence>
<dbReference type="Proteomes" id="UP001596406">
    <property type="component" value="Unassembled WGS sequence"/>
</dbReference>
<dbReference type="AlphaFoldDB" id="A0ABD5UAJ4"/>
<feature type="domain" description="Fluoroacetyl-CoA-specific thioesterase-like" evidence="1">
    <location>
        <begin position="44"/>
        <end position="137"/>
    </location>
</feature>
<protein>
    <submittedName>
        <fullName evidence="2">Hotdog domain-containing protein</fullName>
    </submittedName>
</protein>
<dbReference type="InterPro" id="IPR029069">
    <property type="entry name" value="HotDog_dom_sf"/>
</dbReference>
<dbReference type="Pfam" id="PF22636">
    <property type="entry name" value="FlK"/>
    <property type="match status" value="1"/>
</dbReference>
<organism evidence="2 3">
    <name type="scientific">Halomarina ordinaria</name>
    <dbReference type="NCBI Taxonomy" id="3033939"/>
    <lineage>
        <taxon>Archaea</taxon>
        <taxon>Methanobacteriati</taxon>
        <taxon>Methanobacteriota</taxon>
        <taxon>Stenosarchaea group</taxon>
        <taxon>Halobacteria</taxon>
        <taxon>Halobacteriales</taxon>
        <taxon>Natronomonadaceae</taxon>
        <taxon>Halomarina</taxon>
    </lineage>
</organism>
<gene>
    <name evidence="2" type="ORF">ACFQHK_11890</name>
</gene>
<evidence type="ECO:0000313" key="3">
    <source>
        <dbReference type="Proteomes" id="UP001596406"/>
    </source>
</evidence>
<proteinExistence type="predicted"/>
<reference evidence="2 3" key="1">
    <citation type="journal article" date="2019" name="Int. J. Syst. Evol. Microbiol.">
        <title>The Global Catalogue of Microorganisms (GCM) 10K type strain sequencing project: providing services to taxonomists for standard genome sequencing and annotation.</title>
        <authorList>
            <consortium name="The Broad Institute Genomics Platform"/>
            <consortium name="The Broad Institute Genome Sequencing Center for Infectious Disease"/>
            <person name="Wu L."/>
            <person name="Ma J."/>
        </authorList>
    </citation>
    <scope>NUCLEOTIDE SEQUENCE [LARGE SCALE GENOMIC DNA]</scope>
    <source>
        <strain evidence="2 3">PSRA2</strain>
    </source>
</reference>
<dbReference type="Gene3D" id="3.10.129.10">
    <property type="entry name" value="Hotdog Thioesterase"/>
    <property type="match status" value="1"/>
</dbReference>
<dbReference type="RefSeq" id="WP_304448875.1">
    <property type="nucleotide sequence ID" value="NZ_JARRAH010000001.1"/>
</dbReference>
<keyword evidence="3" id="KW-1185">Reference proteome</keyword>
<accession>A0ABD5UAJ4</accession>
<evidence type="ECO:0000259" key="1">
    <source>
        <dbReference type="Pfam" id="PF22636"/>
    </source>
</evidence>
<dbReference type="PANTHER" id="PTHR36934">
    <property type="entry name" value="BLR0278 PROTEIN"/>
    <property type="match status" value="1"/>
</dbReference>
<name>A0ABD5UAJ4_9EURY</name>
<dbReference type="EMBL" id="JBHSXM010000001">
    <property type="protein sequence ID" value="MFC6837208.1"/>
    <property type="molecule type" value="Genomic_DNA"/>
</dbReference>
<dbReference type="InterPro" id="IPR025540">
    <property type="entry name" value="FlK"/>
</dbReference>
<dbReference type="InterPro" id="IPR054485">
    <property type="entry name" value="FlK-like_dom"/>
</dbReference>
<dbReference type="SUPFAM" id="SSF54637">
    <property type="entry name" value="Thioesterase/thiol ester dehydrase-isomerase"/>
    <property type="match status" value="1"/>
</dbReference>